<keyword evidence="9" id="KW-1185">Reference proteome</keyword>
<dbReference type="Proteomes" id="UP000314982">
    <property type="component" value="Unassembled WGS sequence"/>
</dbReference>
<reference evidence="9" key="1">
    <citation type="submission" date="2018-06" db="EMBL/GenBank/DDBJ databases">
        <title>Genome assembly of Danube salmon.</title>
        <authorList>
            <person name="Macqueen D.J."/>
            <person name="Gundappa M.K."/>
        </authorList>
    </citation>
    <scope>NUCLEOTIDE SEQUENCE [LARGE SCALE GENOMIC DNA]</scope>
</reference>
<evidence type="ECO:0000256" key="4">
    <source>
        <dbReference type="ARBA" id="ARBA00023157"/>
    </source>
</evidence>
<dbReference type="Pfam" id="PF07965">
    <property type="entry name" value="Integrin_B_tail"/>
    <property type="match status" value="1"/>
</dbReference>
<dbReference type="SMART" id="SM01242">
    <property type="entry name" value="Integrin_B_tail"/>
    <property type="match status" value="1"/>
</dbReference>
<evidence type="ECO:0000256" key="2">
    <source>
        <dbReference type="ARBA" id="ARBA00022737"/>
    </source>
</evidence>
<dbReference type="Gene3D" id="4.10.1240.30">
    <property type="match status" value="1"/>
</dbReference>
<dbReference type="GO" id="GO:0008305">
    <property type="term" value="C:integrin complex"/>
    <property type="evidence" value="ECO:0007669"/>
    <property type="project" value="TreeGrafter"/>
</dbReference>
<dbReference type="GO" id="GO:0007160">
    <property type="term" value="P:cell-matrix adhesion"/>
    <property type="evidence" value="ECO:0007669"/>
    <property type="project" value="TreeGrafter"/>
</dbReference>
<dbReference type="InterPro" id="IPR012896">
    <property type="entry name" value="Integrin_bsu_tail"/>
</dbReference>
<dbReference type="GO" id="GO:0019901">
    <property type="term" value="F:protein kinase binding"/>
    <property type="evidence" value="ECO:0007669"/>
    <property type="project" value="TreeGrafter"/>
</dbReference>
<dbReference type="Ensembl" id="ENSHHUT00000027414.1">
    <property type="protein sequence ID" value="ENSHHUP00000026371.1"/>
    <property type="gene ID" value="ENSHHUG00000016701.1"/>
</dbReference>
<dbReference type="GO" id="GO:0033627">
    <property type="term" value="P:cell adhesion mediated by integrin"/>
    <property type="evidence" value="ECO:0007669"/>
    <property type="project" value="TreeGrafter"/>
</dbReference>
<accession>A0A4W5LK36</accession>
<evidence type="ECO:0000313" key="8">
    <source>
        <dbReference type="Ensembl" id="ENSHHUP00000026371.1"/>
    </source>
</evidence>
<keyword evidence="6" id="KW-0472">Membrane</keyword>
<dbReference type="PANTHER" id="PTHR10082:SF15">
    <property type="entry name" value="INTEGRIN BETA-2"/>
    <property type="match status" value="1"/>
</dbReference>
<dbReference type="PRINTS" id="PR01186">
    <property type="entry name" value="INTEGRINB"/>
</dbReference>
<evidence type="ECO:0000256" key="3">
    <source>
        <dbReference type="ARBA" id="ARBA00022989"/>
    </source>
</evidence>
<evidence type="ECO:0000259" key="7">
    <source>
        <dbReference type="SMART" id="SM01242"/>
    </source>
</evidence>
<dbReference type="GO" id="GO:0009986">
    <property type="term" value="C:cell surface"/>
    <property type="evidence" value="ECO:0007669"/>
    <property type="project" value="TreeGrafter"/>
</dbReference>
<feature type="transmembrane region" description="Helical" evidence="6">
    <location>
        <begin position="144"/>
        <end position="164"/>
    </location>
</feature>
<proteinExistence type="predicted"/>
<keyword evidence="3 6" id="KW-1133">Transmembrane helix</keyword>
<dbReference type="SUPFAM" id="SSF69687">
    <property type="entry name" value="Integrin beta tail domain"/>
    <property type="match status" value="1"/>
</dbReference>
<dbReference type="GO" id="GO:0007159">
    <property type="term" value="P:leukocyte cell-cell adhesion"/>
    <property type="evidence" value="ECO:0007669"/>
    <property type="project" value="TreeGrafter"/>
</dbReference>
<organism evidence="8 9">
    <name type="scientific">Hucho hucho</name>
    <name type="common">huchen</name>
    <dbReference type="NCBI Taxonomy" id="62062"/>
    <lineage>
        <taxon>Eukaryota</taxon>
        <taxon>Metazoa</taxon>
        <taxon>Chordata</taxon>
        <taxon>Craniata</taxon>
        <taxon>Vertebrata</taxon>
        <taxon>Euteleostomi</taxon>
        <taxon>Actinopterygii</taxon>
        <taxon>Neopterygii</taxon>
        <taxon>Teleostei</taxon>
        <taxon>Protacanthopterygii</taxon>
        <taxon>Salmoniformes</taxon>
        <taxon>Salmonidae</taxon>
        <taxon>Salmoninae</taxon>
        <taxon>Hucho</taxon>
    </lineage>
</organism>
<dbReference type="GO" id="GO:0005178">
    <property type="term" value="F:integrin binding"/>
    <property type="evidence" value="ECO:0007669"/>
    <property type="project" value="TreeGrafter"/>
</dbReference>
<dbReference type="GO" id="GO:0001540">
    <property type="term" value="F:amyloid-beta binding"/>
    <property type="evidence" value="ECO:0007669"/>
    <property type="project" value="TreeGrafter"/>
</dbReference>
<protein>
    <recommendedName>
        <fullName evidence="7">Integrin beta subunit tail domain-containing protein</fullName>
    </recommendedName>
</protein>
<keyword evidence="5" id="KW-0325">Glycoprotein</keyword>
<feature type="domain" description="Integrin beta subunit tail" evidence="7">
    <location>
        <begin position="14"/>
        <end position="94"/>
    </location>
</feature>
<reference evidence="8" key="2">
    <citation type="submission" date="2025-08" db="UniProtKB">
        <authorList>
            <consortium name="Ensembl"/>
        </authorList>
    </citation>
    <scope>IDENTIFICATION</scope>
</reference>
<name>A0A4W5LK36_9TELE</name>
<dbReference type="InterPro" id="IPR036349">
    <property type="entry name" value="Integrin_bsu_tail_dom_sf"/>
</dbReference>
<dbReference type="GO" id="GO:0030593">
    <property type="term" value="P:neutrophil chemotaxis"/>
    <property type="evidence" value="ECO:0007669"/>
    <property type="project" value="TreeGrafter"/>
</dbReference>
<dbReference type="InterPro" id="IPR015812">
    <property type="entry name" value="Integrin_bsu"/>
</dbReference>
<dbReference type="AlphaFoldDB" id="A0A4W5LK36"/>
<keyword evidence="1" id="KW-0245">EGF-like domain</keyword>
<dbReference type="Gene3D" id="1.20.5.100">
    <property type="entry name" value="Cytochrome c1, transmembrane anchor, C-terminal"/>
    <property type="match status" value="1"/>
</dbReference>
<evidence type="ECO:0000256" key="1">
    <source>
        <dbReference type="ARBA" id="ARBA00022536"/>
    </source>
</evidence>
<feature type="transmembrane region" description="Helical" evidence="6">
    <location>
        <begin position="98"/>
        <end position="123"/>
    </location>
</feature>
<sequence>MLSKEVFHSLPRSSIFRKCIECLGFQTGPFSKNCSQTCKSINEFEMVETLPPGKPCDVRDVDNCQVFFVIKQLDGEDNYSAQMLKTRECPELPNIYKIIGGSIAAVAMIGLVILLIIKGVLYWNDLNEFRRFENEQKIKKWMPVSDICYFIEIITLAQIHYSLFMCFSLY</sequence>
<evidence type="ECO:0000313" key="9">
    <source>
        <dbReference type="Proteomes" id="UP000314982"/>
    </source>
</evidence>
<evidence type="ECO:0000256" key="6">
    <source>
        <dbReference type="SAM" id="Phobius"/>
    </source>
</evidence>
<keyword evidence="2" id="KW-0677">Repeat</keyword>
<dbReference type="GO" id="GO:0007229">
    <property type="term" value="P:integrin-mediated signaling pathway"/>
    <property type="evidence" value="ECO:0007669"/>
    <property type="project" value="TreeGrafter"/>
</dbReference>
<dbReference type="GO" id="GO:0005925">
    <property type="term" value="C:focal adhesion"/>
    <property type="evidence" value="ECO:0007669"/>
    <property type="project" value="TreeGrafter"/>
</dbReference>
<keyword evidence="6" id="KW-0812">Transmembrane</keyword>
<keyword evidence="4" id="KW-1015">Disulfide bond</keyword>
<reference evidence="8" key="3">
    <citation type="submission" date="2025-09" db="UniProtKB">
        <authorList>
            <consortium name="Ensembl"/>
        </authorList>
    </citation>
    <scope>IDENTIFICATION</scope>
</reference>
<evidence type="ECO:0000256" key="5">
    <source>
        <dbReference type="ARBA" id="ARBA00023180"/>
    </source>
</evidence>
<dbReference type="PANTHER" id="PTHR10082">
    <property type="entry name" value="INTEGRIN BETA SUBUNIT"/>
    <property type="match status" value="1"/>
</dbReference>
<dbReference type="STRING" id="62062.ENSHHUP00000026371"/>